<sequence>MFSVSGEQHEATTSHSTVDHRRCFHLLFGSHQIKRSSHEVLVGDADCRPSSLTHATPTAIFFATPCCLPSPRSVTVGDEAKEAKRIAGKMGSFSPLTNMPSPDQAPPSLPSIFFLYVSIEHHRTTSPPPLPSISFLIFLVRVVMLLLLLFPSFSGLLGVGWFYPFVLCLRFCCLTFLDRGSFASSSFVLLVTATKVPSVLFGSF</sequence>
<evidence type="ECO:0000313" key="2">
    <source>
        <dbReference type="Proteomes" id="UP001157418"/>
    </source>
</evidence>
<name>A0AAU9NAA6_9ASTR</name>
<accession>A0AAU9NAA6</accession>
<gene>
    <name evidence="1" type="ORF">LVIROSA_LOCUS21658</name>
</gene>
<dbReference type="AlphaFoldDB" id="A0AAU9NAA6"/>
<reference evidence="1 2" key="1">
    <citation type="submission" date="2022-01" db="EMBL/GenBank/DDBJ databases">
        <authorList>
            <person name="Xiong W."/>
            <person name="Schranz E."/>
        </authorList>
    </citation>
    <scope>NUCLEOTIDE SEQUENCE [LARGE SCALE GENOMIC DNA]</scope>
</reference>
<organism evidence="1 2">
    <name type="scientific">Lactuca virosa</name>
    <dbReference type="NCBI Taxonomy" id="75947"/>
    <lineage>
        <taxon>Eukaryota</taxon>
        <taxon>Viridiplantae</taxon>
        <taxon>Streptophyta</taxon>
        <taxon>Embryophyta</taxon>
        <taxon>Tracheophyta</taxon>
        <taxon>Spermatophyta</taxon>
        <taxon>Magnoliopsida</taxon>
        <taxon>eudicotyledons</taxon>
        <taxon>Gunneridae</taxon>
        <taxon>Pentapetalae</taxon>
        <taxon>asterids</taxon>
        <taxon>campanulids</taxon>
        <taxon>Asterales</taxon>
        <taxon>Asteraceae</taxon>
        <taxon>Cichorioideae</taxon>
        <taxon>Cichorieae</taxon>
        <taxon>Lactucinae</taxon>
        <taxon>Lactuca</taxon>
    </lineage>
</organism>
<proteinExistence type="predicted"/>
<protein>
    <recommendedName>
        <fullName evidence="3">Transmembrane protein</fullName>
    </recommendedName>
</protein>
<keyword evidence="2" id="KW-1185">Reference proteome</keyword>
<dbReference type="Proteomes" id="UP001157418">
    <property type="component" value="Unassembled WGS sequence"/>
</dbReference>
<evidence type="ECO:0000313" key="1">
    <source>
        <dbReference type="EMBL" id="CAH1435197.1"/>
    </source>
</evidence>
<comment type="caution">
    <text evidence="1">The sequence shown here is derived from an EMBL/GenBank/DDBJ whole genome shotgun (WGS) entry which is preliminary data.</text>
</comment>
<evidence type="ECO:0008006" key="3">
    <source>
        <dbReference type="Google" id="ProtNLM"/>
    </source>
</evidence>
<dbReference type="EMBL" id="CAKMRJ010004427">
    <property type="protein sequence ID" value="CAH1435197.1"/>
    <property type="molecule type" value="Genomic_DNA"/>
</dbReference>